<name>A0ABW2ZEB6_9SPHI</name>
<evidence type="ECO:0000259" key="1">
    <source>
        <dbReference type="Pfam" id="PF18406"/>
    </source>
</evidence>
<gene>
    <name evidence="2" type="ORF">ACFQZI_06730</name>
</gene>
<keyword evidence="3" id="KW-1185">Reference proteome</keyword>
<accession>A0ABW2ZEB6</accession>
<organism evidence="2 3">
    <name type="scientific">Mucilaginibacter lutimaris</name>
    <dbReference type="NCBI Taxonomy" id="931629"/>
    <lineage>
        <taxon>Bacteria</taxon>
        <taxon>Pseudomonadati</taxon>
        <taxon>Bacteroidota</taxon>
        <taxon>Sphingobacteriia</taxon>
        <taxon>Sphingobacteriales</taxon>
        <taxon>Sphingobacteriaceae</taxon>
        <taxon>Mucilaginibacter</taxon>
    </lineage>
</organism>
<dbReference type="Proteomes" id="UP001597073">
    <property type="component" value="Unassembled WGS sequence"/>
</dbReference>
<evidence type="ECO:0000313" key="3">
    <source>
        <dbReference type="Proteomes" id="UP001597073"/>
    </source>
</evidence>
<proteinExistence type="predicted"/>
<dbReference type="RefSeq" id="WP_377140140.1">
    <property type="nucleotide sequence ID" value="NZ_JBHTIA010000003.1"/>
</dbReference>
<dbReference type="EMBL" id="JBHTIA010000003">
    <property type="protein sequence ID" value="MFD0764541.1"/>
    <property type="molecule type" value="Genomic_DNA"/>
</dbReference>
<dbReference type="InterPro" id="IPR041329">
    <property type="entry name" value="YubB_C"/>
</dbReference>
<feature type="domain" description="YubB ferredoxin-like" evidence="1">
    <location>
        <begin position="53"/>
        <end position="132"/>
    </location>
</feature>
<protein>
    <recommendedName>
        <fullName evidence="1">YubB ferredoxin-like domain-containing protein</fullName>
    </recommendedName>
</protein>
<dbReference type="Pfam" id="PF18406">
    <property type="entry name" value="DUF1281_C"/>
    <property type="match status" value="1"/>
</dbReference>
<comment type="caution">
    <text evidence="2">The sequence shown here is derived from an EMBL/GenBank/DDBJ whole genome shotgun (WGS) entry which is preliminary data.</text>
</comment>
<reference evidence="3" key="1">
    <citation type="journal article" date="2019" name="Int. J. Syst. Evol. Microbiol.">
        <title>The Global Catalogue of Microorganisms (GCM) 10K type strain sequencing project: providing services to taxonomists for standard genome sequencing and annotation.</title>
        <authorList>
            <consortium name="The Broad Institute Genomics Platform"/>
            <consortium name="The Broad Institute Genome Sequencing Center for Infectious Disease"/>
            <person name="Wu L."/>
            <person name="Ma J."/>
        </authorList>
    </citation>
    <scope>NUCLEOTIDE SEQUENCE [LARGE SCALE GENOMIC DNA]</scope>
    <source>
        <strain evidence="3">CCUG 60742</strain>
    </source>
</reference>
<evidence type="ECO:0000313" key="2">
    <source>
        <dbReference type="EMBL" id="MFD0764541.1"/>
    </source>
</evidence>
<sequence>MANWCNNRVEFIGERNELIVVKASFQALAFKEKNEGRGQLPTFINEVNGGYFFNIVWQDDHLYYQTKWAPNTQVLVKIAEEYNVGFTYSYDEISNGVFGEASFLNGELTEIDLDADDIGQYEYNEDNGTYRFENRNYESSEDILSTMLERKKATLKQQELNNNNEQ</sequence>